<dbReference type="Proteomes" id="UP001321445">
    <property type="component" value="Chromosome"/>
</dbReference>
<dbReference type="Gene3D" id="3.30.1490.100">
    <property type="entry name" value="DNA polymerase, Y-family, little finger domain"/>
    <property type="match status" value="1"/>
</dbReference>
<protein>
    <submittedName>
        <fullName evidence="5">DNA polymerase IV</fullName>
    </submittedName>
</protein>
<dbReference type="RefSeq" id="WP_286336229.1">
    <property type="nucleotide sequence ID" value="NZ_AP027370.1"/>
</dbReference>
<dbReference type="PROSITE" id="PS50173">
    <property type="entry name" value="UMUC"/>
    <property type="match status" value="1"/>
</dbReference>
<dbReference type="Gene3D" id="3.40.1170.60">
    <property type="match status" value="2"/>
</dbReference>
<reference evidence="5 6" key="1">
    <citation type="submission" date="2023-03" db="EMBL/GenBank/DDBJ databases">
        <title>Description of Hydrogenimonas sp. ISO32.</title>
        <authorList>
            <person name="Mino S."/>
            <person name="Fukazawa S."/>
            <person name="Sawabe T."/>
        </authorList>
    </citation>
    <scope>NUCLEOTIDE SEQUENCE [LARGE SCALE GENOMIC DNA]</scope>
    <source>
        <strain evidence="5 6">ISO32</strain>
    </source>
</reference>
<dbReference type="PANTHER" id="PTHR11076:SF34">
    <property type="entry name" value="PROTEIN UMUC"/>
    <property type="match status" value="1"/>
</dbReference>
<comment type="similarity">
    <text evidence="1">Belongs to the DNA polymerase type-Y family.</text>
</comment>
<evidence type="ECO:0000256" key="2">
    <source>
        <dbReference type="ARBA" id="ARBA00022457"/>
    </source>
</evidence>
<evidence type="ECO:0000256" key="3">
    <source>
        <dbReference type="ARBA" id="ARBA00022932"/>
    </source>
</evidence>
<keyword evidence="2" id="KW-0515">Mutator protein</keyword>
<dbReference type="Gene3D" id="1.10.150.20">
    <property type="entry name" value="5' to 3' exonuclease, C-terminal subdomain"/>
    <property type="match status" value="1"/>
</dbReference>
<dbReference type="CDD" id="cd03586">
    <property type="entry name" value="PolY_Pol_IV_kappa"/>
    <property type="match status" value="1"/>
</dbReference>
<name>A0ABM8FLM3_9BACT</name>
<dbReference type="InterPro" id="IPR001126">
    <property type="entry name" value="UmuC"/>
</dbReference>
<dbReference type="SUPFAM" id="SSF56672">
    <property type="entry name" value="DNA/RNA polymerases"/>
    <property type="match status" value="1"/>
</dbReference>
<proteinExistence type="inferred from homology"/>
<keyword evidence="3" id="KW-0239">DNA-directed DNA polymerase</keyword>
<organism evidence="5 6">
    <name type="scientific">Hydrogenimonas cancrithermarum</name>
    <dbReference type="NCBI Taxonomy" id="2993563"/>
    <lineage>
        <taxon>Bacteria</taxon>
        <taxon>Pseudomonadati</taxon>
        <taxon>Campylobacterota</taxon>
        <taxon>Epsilonproteobacteria</taxon>
        <taxon>Campylobacterales</taxon>
        <taxon>Hydrogenimonadaceae</taxon>
        <taxon>Hydrogenimonas</taxon>
    </lineage>
</organism>
<feature type="domain" description="UmuC" evidence="4">
    <location>
        <begin position="2"/>
        <end position="225"/>
    </location>
</feature>
<dbReference type="InterPro" id="IPR036775">
    <property type="entry name" value="DNA_pol_Y-fam_lit_finger_sf"/>
</dbReference>
<gene>
    <name evidence="5" type="ORF">HCR_15820</name>
</gene>
<dbReference type="InterPro" id="IPR043128">
    <property type="entry name" value="Rev_trsase/Diguanyl_cyclase"/>
</dbReference>
<evidence type="ECO:0000259" key="4">
    <source>
        <dbReference type="PROSITE" id="PS50173"/>
    </source>
</evidence>
<evidence type="ECO:0000256" key="1">
    <source>
        <dbReference type="ARBA" id="ARBA00010945"/>
    </source>
</evidence>
<accession>A0ABM8FLM3</accession>
<evidence type="ECO:0000313" key="5">
    <source>
        <dbReference type="EMBL" id="BDY13270.1"/>
    </source>
</evidence>
<keyword evidence="3" id="KW-0548">Nucleotidyltransferase</keyword>
<keyword evidence="3" id="KW-0808">Transferase</keyword>
<dbReference type="InterPro" id="IPR017961">
    <property type="entry name" value="DNA_pol_Y-fam_little_finger"/>
</dbReference>
<dbReference type="Pfam" id="PF00817">
    <property type="entry name" value="IMS"/>
    <property type="match status" value="1"/>
</dbReference>
<dbReference type="PANTHER" id="PTHR11076">
    <property type="entry name" value="DNA REPAIR POLYMERASE UMUC / TRANSFERASE FAMILY MEMBER"/>
    <property type="match status" value="1"/>
</dbReference>
<dbReference type="SUPFAM" id="SSF100879">
    <property type="entry name" value="Lesion bypass DNA polymerase (Y-family), little finger domain"/>
    <property type="match status" value="1"/>
</dbReference>
<dbReference type="Gene3D" id="3.30.70.270">
    <property type="match status" value="1"/>
</dbReference>
<dbReference type="InterPro" id="IPR043502">
    <property type="entry name" value="DNA/RNA_pol_sf"/>
</dbReference>
<dbReference type="EMBL" id="AP027370">
    <property type="protein sequence ID" value="BDY13270.1"/>
    <property type="molecule type" value="Genomic_DNA"/>
</dbReference>
<dbReference type="Pfam" id="PF11799">
    <property type="entry name" value="IMS_C"/>
    <property type="match status" value="1"/>
</dbReference>
<evidence type="ECO:0000313" key="6">
    <source>
        <dbReference type="Proteomes" id="UP001321445"/>
    </source>
</evidence>
<sequence>MIIHLDLDAFFASCERLLNPGLKNRPIAVGGRGDPFIFDQKSGHNIDVTLENSGAFVPTLFYNAESSFRDYFVENDRIRGIVITSSYEARACGIKTGMTIREALQQSPGLIVLPPRHLFYHDRSHALKKWLMKRVPVLEQYSVDEFFGDLKGWIADRDVPAFIDSLRREIETTFGLPVSIGAAPSKWIAKLATSAAKPNGCKALFAKDVDAFVDPKPIEAFPGIGRGFSKRLKAYKIETLGELKAAKHLLYRWKKPGIQLYHRVNGDDNESVVAGHDRRSIGISRTIDPVFDRREIRRRLIILCRHLSHLVTKIDAQPKRLFLGIKYQFGQKAKRSVTEPFTFSELALRRHILELFEAIDTYRSLAIVRLGIGCGAFETRPTTRGSLFGHEREMKERRLWHQTAKIRQKYGIDTIRSAVEML</sequence>
<dbReference type="InterPro" id="IPR022880">
    <property type="entry name" value="DNApol_IV"/>
</dbReference>
<keyword evidence="6" id="KW-1185">Reference proteome</keyword>
<dbReference type="InterPro" id="IPR050116">
    <property type="entry name" value="DNA_polymerase-Y"/>
</dbReference>